<dbReference type="EMBL" id="BMWC01000011">
    <property type="protein sequence ID" value="GGX24040.1"/>
    <property type="molecule type" value="Genomic_DNA"/>
</dbReference>
<comment type="caution">
    <text evidence="1">The sequence shown here is derived from an EMBL/GenBank/DDBJ whole genome shotgun (WGS) entry which is preliminary data.</text>
</comment>
<sequence length="49" mass="5347">MIEEDHDGDGGSESLSVHDAADIWLSKGLNEDYMFGYNDSELKRAAGLS</sequence>
<name>A0ABQ2XMA4_9ACTN</name>
<accession>A0ABQ2XMA4</accession>
<evidence type="ECO:0000313" key="2">
    <source>
        <dbReference type="Proteomes" id="UP000617743"/>
    </source>
</evidence>
<organism evidence="1 2">
    <name type="scientific">Streptomyces lomondensis</name>
    <dbReference type="NCBI Taxonomy" id="68229"/>
    <lineage>
        <taxon>Bacteria</taxon>
        <taxon>Bacillati</taxon>
        <taxon>Actinomycetota</taxon>
        <taxon>Actinomycetes</taxon>
        <taxon>Kitasatosporales</taxon>
        <taxon>Streptomycetaceae</taxon>
        <taxon>Streptomyces</taxon>
    </lineage>
</organism>
<gene>
    <name evidence="1" type="ORF">GCM10010383_62950</name>
</gene>
<keyword evidence="2" id="KW-1185">Reference proteome</keyword>
<evidence type="ECO:0000313" key="1">
    <source>
        <dbReference type="EMBL" id="GGX24040.1"/>
    </source>
</evidence>
<proteinExistence type="predicted"/>
<dbReference type="Proteomes" id="UP000617743">
    <property type="component" value="Unassembled WGS sequence"/>
</dbReference>
<dbReference type="RefSeq" id="WP_190053679.1">
    <property type="nucleotide sequence ID" value="NZ_BMWC01000011.1"/>
</dbReference>
<reference evidence="2" key="1">
    <citation type="journal article" date="2019" name="Int. J. Syst. Evol. Microbiol.">
        <title>The Global Catalogue of Microorganisms (GCM) 10K type strain sequencing project: providing services to taxonomists for standard genome sequencing and annotation.</title>
        <authorList>
            <consortium name="The Broad Institute Genomics Platform"/>
            <consortium name="The Broad Institute Genome Sequencing Center for Infectious Disease"/>
            <person name="Wu L."/>
            <person name="Ma J."/>
        </authorList>
    </citation>
    <scope>NUCLEOTIDE SEQUENCE [LARGE SCALE GENOMIC DNA]</scope>
    <source>
        <strain evidence="2">JCM 4866</strain>
    </source>
</reference>
<protein>
    <submittedName>
        <fullName evidence="1">Uncharacterized protein</fullName>
    </submittedName>
</protein>